<dbReference type="RefSeq" id="WP_210159713.1">
    <property type="nucleotide sequence ID" value="NZ_JAFCNB010000033.1"/>
</dbReference>
<comment type="caution">
    <text evidence="1">The sequence shown here is derived from an EMBL/GenBank/DDBJ whole genome shotgun (WGS) entry which is preliminary data.</text>
</comment>
<sequence length="463" mass="50392">MSGWATLESLGLAGPETERDWARLDARESGMRWRHLGRSDVTMAELARALRAAPGRPPRTGHVGDWDDIWRGRSGILDYNAVVCRELGIGYPLLYDFTQTETAGLDGGDTLFLPGSLMRGGQREELRLLRWNGDRFVPHDRAEPLFLPYVQVRRDGGDMPLLRLHRENDRGPVPADHHSALWARHRRRIGEILVALVRRAPDDRALAQVFGRTVRRDGGVVRTPVVRERGGFRAGDLWYGSAEALVSAALAPVEAALARDGLGAVLREMPSSVPLASVDVVALSYALLGAHRPGRGPAGDGRPDVHIQWGALAMAGHPPGSKGYFARRAGKVGWMYDAAAAELPWVSPVMFVIAPVAPYFLWTPEREGDDLVAVEDLLRRVGAAAASGPAHVAALAPAVRELVAKWLTDWPPSGRLRTRFRWESRVAPDPLPESGLAEPAGFGELTMAQACLVVSCLVPAVTP</sequence>
<dbReference type="Proteomes" id="UP000674234">
    <property type="component" value="Unassembled WGS sequence"/>
</dbReference>
<dbReference type="Pfam" id="PF19490">
    <property type="entry name" value="DUF6025"/>
    <property type="match status" value="1"/>
</dbReference>
<evidence type="ECO:0000313" key="2">
    <source>
        <dbReference type="Proteomes" id="UP000674234"/>
    </source>
</evidence>
<dbReference type="InterPro" id="IPR046067">
    <property type="entry name" value="DUF6025"/>
</dbReference>
<accession>A0A940WMK9</accession>
<dbReference type="AlphaFoldDB" id="A0A940WMK9"/>
<name>A0A940WMK9_9ACTN</name>
<protein>
    <submittedName>
        <fullName evidence="1">Uncharacterized protein</fullName>
    </submittedName>
</protein>
<evidence type="ECO:0000313" key="1">
    <source>
        <dbReference type="EMBL" id="MBP2708454.1"/>
    </source>
</evidence>
<gene>
    <name evidence="1" type="ORF">JOL79_32210</name>
</gene>
<dbReference type="EMBL" id="JAFCNB010000033">
    <property type="protein sequence ID" value="MBP2708454.1"/>
    <property type="molecule type" value="Genomic_DNA"/>
</dbReference>
<organism evidence="1 2">
    <name type="scientific">Microbispora oryzae</name>
    <dbReference type="NCBI Taxonomy" id="2806554"/>
    <lineage>
        <taxon>Bacteria</taxon>
        <taxon>Bacillati</taxon>
        <taxon>Actinomycetota</taxon>
        <taxon>Actinomycetes</taxon>
        <taxon>Streptosporangiales</taxon>
        <taxon>Streptosporangiaceae</taxon>
        <taxon>Microbispora</taxon>
    </lineage>
</organism>
<reference evidence="1" key="1">
    <citation type="submission" date="2021-02" db="EMBL/GenBank/DDBJ databases">
        <title>Draft genome sequence of Microbispora sp. RL4-1S isolated from rice leaves in Thailand.</title>
        <authorList>
            <person name="Muangham S."/>
            <person name="Duangmal K."/>
        </authorList>
    </citation>
    <scope>NUCLEOTIDE SEQUENCE</scope>
    <source>
        <strain evidence="1">RL4-1S</strain>
    </source>
</reference>
<keyword evidence="2" id="KW-1185">Reference proteome</keyword>
<proteinExistence type="predicted"/>